<organism evidence="1 2">
    <name type="scientific">Arachis hypogaea</name>
    <name type="common">Peanut</name>
    <dbReference type="NCBI Taxonomy" id="3818"/>
    <lineage>
        <taxon>Eukaryota</taxon>
        <taxon>Viridiplantae</taxon>
        <taxon>Streptophyta</taxon>
        <taxon>Embryophyta</taxon>
        <taxon>Tracheophyta</taxon>
        <taxon>Spermatophyta</taxon>
        <taxon>Magnoliopsida</taxon>
        <taxon>eudicotyledons</taxon>
        <taxon>Gunneridae</taxon>
        <taxon>Pentapetalae</taxon>
        <taxon>rosids</taxon>
        <taxon>fabids</taxon>
        <taxon>Fabales</taxon>
        <taxon>Fabaceae</taxon>
        <taxon>Papilionoideae</taxon>
        <taxon>50 kb inversion clade</taxon>
        <taxon>dalbergioids sensu lato</taxon>
        <taxon>Dalbergieae</taxon>
        <taxon>Pterocarpus clade</taxon>
        <taxon>Arachis</taxon>
    </lineage>
</organism>
<keyword evidence="2" id="KW-1185">Reference proteome</keyword>
<sequence>MLVIEVIKLYKLLCYETIETPTTLTNPNKSTYESEVMINYKVQTEERVCVKRERVNVASIA</sequence>
<comment type="caution">
    <text evidence="1">The sequence shown here is derived from an EMBL/GenBank/DDBJ whole genome shotgun (WGS) entry which is preliminary data.</text>
</comment>
<protein>
    <submittedName>
        <fullName evidence="1">Uncharacterized protein</fullName>
    </submittedName>
</protein>
<evidence type="ECO:0000313" key="2">
    <source>
        <dbReference type="Proteomes" id="UP000289738"/>
    </source>
</evidence>
<dbReference type="EMBL" id="SDMP01000005">
    <property type="protein sequence ID" value="RYR57400.1"/>
    <property type="molecule type" value="Genomic_DNA"/>
</dbReference>
<dbReference type="AlphaFoldDB" id="A0A445D316"/>
<evidence type="ECO:0000313" key="1">
    <source>
        <dbReference type="EMBL" id="RYR57400.1"/>
    </source>
</evidence>
<accession>A0A445D316</accession>
<dbReference type="Proteomes" id="UP000289738">
    <property type="component" value="Chromosome A05"/>
</dbReference>
<proteinExistence type="predicted"/>
<name>A0A445D316_ARAHY</name>
<gene>
    <name evidence="1" type="ORF">Ahy_A05g023129</name>
</gene>
<reference evidence="1 2" key="1">
    <citation type="submission" date="2019-01" db="EMBL/GenBank/DDBJ databases">
        <title>Sequencing of cultivated peanut Arachis hypogaea provides insights into genome evolution and oil improvement.</title>
        <authorList>
            <person name="Chen X."/>
        </authorList>
    </citation>
    <scope>NUCLEOTIDE SEQUENCE [LARGE SCALE GENOMIC DNA]</scope>
    <source>
        <strain evidence="2">cv. Fuhuasheng</strain>
        <tissue evidence="1">Leaves</tissue>
    </source>
</reference>